<dbReference type="GO" id="GO:0000150">
    <property type="term" value="F:DNA strand exchange activity"/>
    <property type="evidence" value="ECO:0007669"/>
    <property type="project" value="InterPro"/>
</dbReference>
<reference evidence="5 6" key="1">
    <citation type="submission" date="2015-10" db="EMBL/GenBank/DDBJ databases">
        <authorList>
            <person name="Gilbert D.G."/>
        </authorList>
    </citation>
    <scope>NUCLEOTIDE SEQUENCE [LARGE SCALE GENOMIC DNA]</scope>
    <source>
        <strain evidence="5 6">NRRL B-16712</strain>
    </source>
</reference>
<dbReference type="InterPro" id="IPR038109">
    <property type="entry name" value="DNA_bind_recomb_sf"/>
</dbReference>
<dbReference type="Gene3D" id="3.40.50.1390">
    <property type="entry name" value="Resolvase, N-terminal catalytic domain"/>
    <property type="match status" value="1"/>
</dbReference>
<dbReference type="PANTHER" id="PTHR30461:SF23">
    <property type="entry name" value="DNA RECOMBINASE-RELATED"/>
    <property type="match status" value="1"/>
</dbReference>
<proteinExistence type="predicted"/>
<feature type="domain" description="Recombinase" evidence="4">
    <location>
        <begin position="159"/>
        <end position="267"/>
    </location>
</feature>
<dbReference type="AlphaFoldDB" id="A0A101J8V4"/>
<dbReference type="EMBL" id="LLZH01000342">
    <property type="protein sequence ID" value="KUL22343.1"/>
    <property type="molecule type" value="Genomic_DNA"/>
</dbReference>
<dbReference type="Gene3D" id="3.90.1750.20">
    <property type="entry name" value="Putative Large Serine Recombinase, Chain B, Domain 2"/>
    <property type="match status" value="1"/>
</dbReference>
<protein>
    <recommendedName>
        <fullName evidence="7">Recombinase family protein</fullName>
    </recommendedName>
</protein>
<dbReference type="InterPro" id="IPR011109">
    <property type="entry name" value="DNA_bind_recombinase_dom"/>
</dbReference>
<name>A0A101J8V4_9ACTN</name>
<dbReference type="PROSITE" id="PS51737">
    <property type="entry name" value="RECOMBINASE_DNA_BIND"/>
    <property type="match status" value="1"/>
</dbReference>
<dbReference type="InterPro" id="IPR050639">
    <property type="entry name" value="SSR_resolvase"/>
</dbReference>
<dbReference type="SUPFAM" id="SSF53041">
    <property type="entry name" value="Resolvase-like"/>
    <property type="match status" value="1"/>
</dbReference>
<dbReference type="RefSeq" id="WP_067707388.1">
    <property type="nucleotide sequence ID" value="NZ_LLZH01000342.1"/>
</dbReference>
<dbReference type="PROSITE" id="PS51736">
    <property type="entry name" value="RECOMBINASES_3"/>
    <property type="match status" value="1"/>
</dbReference>
<feature type="coiled-coil region" evidence="1">
    <location>
        <begin position="339"/>
        <end position="366"/>
    </location>
</feature>
<evidence type="ECO:0000313" key="5">
    <source>
        <dbReference type="EMBL" id="KUL22343.1"/>
    </source>
</evidence>
<dbReference type="Pfam" id="PF00239">
    <property type="entry name" value="Resolvase"/>
    <property type="match status" value="1"/>
</dbReference>
<evidence type="ECO:0008006" key="7">
    <source>
        <dbReference type="Google" id="ProtNLM"/>
    </source>
</evidence>
<evidence type="ECO:0000256" key="2">
    <source>
        <dbReference type="SAM" id="MobiDB-lite"/>
    </source>
</evidence>
<dbReference type="SMART" id="SM00857">
    <property type="entry name" value="Resolvase"/>
    <property type="match status" value="1"/>
</dbReference>
<keyword evidence="6" id="KW-1185">Reference proteome</keyword>
<evidence type="ECO:0000259" key="4">
    <source>
        <dbReference type="PROSITE" id="PS51737"/>
    </source>
</evidence>
<evidence type="ECO:0000313" key="6">
    <source>
        <dbReference type="Proteomes" id="UP000053244"/>
    </source>
</evidence>
<feature type="region of interest" description="Disordered" evidence="2">
    <location>
        <begin position="147"/>
        <end position="174"/>
    </location>
</feature>
<evidence type="ECO:0000256" key="1">
    <source>
        <dbReference type="SAM" id="Coils"/>
    </source>
</evidence>
<dbReference type="Pfam" id="PF07508">
    <property type="entry name" value="Recombinase"/>
    <property type="match status" value="1"/>
</dbReference>
<organism evidence="5 6">
    <name type="scientific">Actinoplanes awajinensis subsp. mycoplanecinus</name>
    <dbReference type="NCBI Taxonomy" id="135947"/>
    <lineage>
        <taxon>Bacteria</taxon>
        <taxon>Bacillati</taxon>
        <taxon>Actinomycetota</taxon>
        <taxon>Actinomycetes</taxon>
        <taxon>Micromonosporales</taxon>
        <taxon>Micromonosporaceae</taxon>
        <taxon>Actinoplanes</taxon>
    </lineage>
</organism>
<dbReference type="CDD" id="cd00338">
    <property type="entry name" value="Ser_Recombinase"/>
    <property type="match status" value="1"/>
</dbReference>
<accession>A0A101J8V4</accession>
<dbReference type="GO" id="GO:0003677">
    <property type="term" value="F:DNA binding"/>
    <property type="evidence" value="ECO:0007669"/>
    <property type="project" value="InterPro"/>
</dbReference>
<dbReference type="InterPro" id="IPR036162">
    <property type="entry name" value="Resolvase-like_N_sf"/>
</dbReference>
<feature type="domain" description="Resolvase/invertase-type recombinase catalytic" evidence="3">
    <location>
        <begin position="5"/>
        <end position="152"/>
    </location>
</feature>
<sequence>MRATRAGVYGRNSKGEAKSIEDQLDLGREAVAGKGWMLAGEYQDDSSASLYRQKERENWARLITDLHARKLDVVVLWKIARGSRDEIDWFPLLRACAEMGILIHVLADRRTYDPSDDRDWKTLADEAVNASYYARALSKDVRRGVDKAAAEGRPHGRPPLGYTAEYDDKRRPRWTPNERADTIREIFARLDAHTPIITLVDDLRARDVPGPTGPGWHRNSLRAIARNRAYAGIRRHRGTDYPAQWAAIVPEAQFWRVQALLSAPERRTTRPGSAKWLLTNIAQAPCGGRLGSHDERAGHRPRLKCLADSCVGIVREDLDAVVERLILARLALPNARGLFARDSADLEQAQAEQARYEQQLEEARQSFEAVDGISAEALARKERALAPLIEDAKRRARPDGVGGLLDDLTGAVDPGQVWAGMEIAAKRSVVRHLAEIRLGPSLRRFSRWATPEERAEDALMRLDESRWVGDDRTWRELRLAG</sequence>
<evidence type="ECO:0000259" key="3">
    <source>
        <dbReference type="PROSITE" id="PS51736"/>
    </source>
</evidence>
<dbReference type="InterPro" id="IPR006119">
    <property type="entry name" value="Resolv_N"/>
</dbReference>
<keyword evidence="1" id="KW-0175">Coiled coil</keyword>
<comment type="caution">
    <text evidence="5">The sequence shown here is derived from an EMBL/GenBank/DDBJ whole genome shotgun (WGS) entry which is preliminary data.</text>
</comment>
<dbReference type="PANTHER" id="PTHR30461">
    <property type="entry name" value="DNA-INVERTASE FROM LAMBDOID PROPHAGE"/>
    <property type="match status" value="1"/>
</dbReference>
<gene>
    <name evidence="5" type="ORF">ADL15_48275</name>
</gene>
<dbReference type="Proteomes" id="UP000053244">
    <property type="component" value="Unassembled WGS sequence"/>
</dbReference>